<evidence type="ECO:0000313" key="1">
    <source>
        <dbReference type="EMBL" id="CAF1697121.1"/>
    </source>
</evidence>
<reference evidence="1" key="1">
    <citation type="submission" date="2021-01" db="EMBL/GenBank/DDBJ databases">
        <authorList>
            <consortium name="Genoscope - CEA"/>
            <person name="William W."/>
        </authorList>
    </citation>
    <scope>NUCLEOTIDE SEQUENCE</scope>
</reference>
<dbReference type="AlphaFoldDB" id="A0A816HZ98"/>
<sequence length="59" mass="7017">MTRAYSFIEELQYIHDLLYTYLTIYTKHTGKHLTAPNYYIDIIAIIQAINYISYLQPLS</sequence>
<accession>A0A816HZ98</accession>
<protein>
    <submittedName>
        <fullName evidence="1">(rape) hypothetical protein</fullName>
    </submittedName>
</protein>
<dbReference type="EMBL" id="HG994367">
    <property type="protein sequence ID" value="CAF1697121.1"/>
    <property type="molecule type" value="Genomic_DNA"/>
</dbReference>
<dbReference type="Proteomes" id="UP001295469">
    <property type="component" value="Chromosome C03"/>
</dbReference>
<name>A0A816HZ98_BRANA</name>
<proteinExistence type="predicted"/>
<organism evidence="1">
    <name type="scientific">Brassica napus</name>
    <name type="common">Rape</name>
    <dbReference type="NCBI Taxonomy" id="3708"/>
    <lineage>
        <taxon>Eukaryota</taxon>
        <taxon>Viridiplantae</taxon>
        <taxon>Streptophyta</taxon>
        <taxon>Embryophyta</taxon>
        <taxon>Tracheophyta</taxon>
        <taxon>Spermatophyta</taxon>
        <taxon>Magnoliopsida</taxon>
        <taxon>eudicotyledons</taxon>
        <taxon>Gunneridae</taxon>
        <taxon>Pentapetalae</taxon>
        <taxon>rosids</taxon>
        <taxon>malvids</taxon>
        <taxon>Brassicales</taxon>
        <taxon>Brassicaceae</taxon>
        <taxon>Brassiceae</taxon>
        <taxon>Brassica</taxon>
    </lineage>
</organism>
<gene>
    <name evidence="1" type="ORF">DARMORV10_C03P06130.1</name>
</gene>